<dbReference type="Pfam" id="PF02798">
    <property type="entry name" value="GST_N"/>
    <property type="match status" value="1"/>
</dbReference>
<dbReference type="Gene3D" id="3.40.30.10">
    <property type="entry name" value="Glutaredoxin"/>
    <property type="match status" value="1"/>
</dbReference>
<dbReference type="InterPro" id="IPR036249">
    <property type="entry name" value="Thioredoxin-like_sf"/>
</dbReference>
<dbReference type="EMBL" id="JADBEC010000002">
    <property type="protein sequence ID" value="MBE1508314.1"/>
    <property type="molecule type" value="Genomic_DNA"/>
</dbReference>
<evidence type="ECO:0000256" key="1">
    <source>
        <dbReference type="SAM" id="MobiDB-lite"/>
    </source>
</evidence>
<dbReference type="Gene3D" id="1.20.1050.10">
    <property type="match status" value="1"/>
</dbReference>
<protein>
    <recommendedName>
        <fullName evidence="2">GST N-terminal domain-containing protein</fullName>
    </recommendedName>
</protein>
<gene>
    <name evidence="3" type="ORF">H4W29_005559</name>
</gene>
<evidence type="ECO:0000313" key="3">
    <source>
        <dbReference type="EMBL" id="MBE1508314.1"/>
    </source>
</evidence>
<dbReference type="InterPro" id="IPR004045">
    <property type="entry name" value="Glutathione_S-Trfase_N"/>
</dbReference>
<organism evidence="3 4">
    <name type="scientific">Rhizobium viscosum</name>
    <name type="common">Arthrobacter viscosus</name>
    <dbReference type="NCBI Taxonomy" id="1673"/>
    <lineage>
        <taxon>Bacteria</taxon>
        <taxon>Pseudomonadati</taxon>
        <taxon>Pseudomonadota</taxon>
        <taxon>Alphaproteobacteria</taxon>
        <taxon>Hyphomicrobiales</taxon>
        <taxon>Rhizobiaceae</taxon>
        <taxon>Rhizobium/Agrobacterium group</taxon>
        <taxon>Rhizobium</taxon>
    </lineage>
</organism>
<feature type="region of interest" description="Disordered" evidence="1">
    <location>
        <begin position="127"/>
        <end position="147"/>
    </location>
</feature>
<keyword evidence="4" id="KW-1185">Reference proteome</keyword>
<proteinExistence type="predicted"/>
<comment type="caution">
    <text evidence="3">The sequence shown here is derived from an EMBL/GenBank/DDBJ whole genome shotgun (WGS) entry which is preliminary data.</text>
</comment>
<dbReference type="Proteomes" id="UP000620262">
    <property type="component" value="Unassembled WGS sequence"/>
</dbReference>
<accession>A0ABR9IYM0</accession>
<feature type="domain" description="GST N-terminal" evidence="2">
    <location>
        <begin position="1"/>
        <end position="51"/>
    </location>
</feature>
<reference evidence="3 4" key="1">
    <citation type="submission" date="2020-10" db="EMBL/GenBank/DDBJ databases">
        <title>Sequencing the genomes of 1000 actinobacteria strains.</title>
        <authorList>
            <person name="Klenk H.-P."/>
        </authorList>
    </citation>
    <scope>NUCLEOTIDE SEQUENCE [LARGE SCALE GENOMIC DNA]</scope>
    <source>
        <strain evidence="3 4">DSM 7307</strain>
    </source>
</reference>
<name>A0ABR9IYM0_RHIVS</name>
<evidence type="ECO:0000313" key="4">
    <source>
        <dbReference type="Proteomes" id="UP000620262"/>
    </source>
</evidence>
<evidence type="ECO:0000259" key="2">
    <source>
        <dbReference type="PROSITE" id="PS50404"/>
    </source>
</evidence>
<dbReference type="PROSITE" id="PS50404">
    <property type="entry name" value="GST_NTER"/>
    <property type="match status" value="1"/>
</dbReference>
<dbReference type="SUPFAM" id="SSF52833">
    <property type="entry name" value="Thioredoxin-like"/>
    <property type="match status" value="1"/>
</dbReference>
<dbReference type="RefSeq" id="WP_192731934.1">
    <property type="nucleotide sequence ID" value="NZ_BAAAVL010000002.1"/>
</dbReference>
<sequence length="147" mass="15509">MLDFTAGELDSLALCQVSAFRQVPVIDDDGVIVAESGAIALYLAEKAGELISADFIGRARVAQWCFAALTTVERPLSQIDGIDAGNLGTVERGRCWYRTPAAGLPDWSAGSKAASGLRVRCLSSCHSPRHSPASRSAILISSTDTRG</sequence>